<keyword evidence="2" id="KW-0689">Ribosomal protein</keyword>
<dbReference type="GO" id="GO:0070124">
    <property type="term" value="P:mitochondrial translational initiation"/>
    <property type="evidence" value="ECO:0007669"/>
    <property type="project" value="TreeGrafter"/>
</dbReference>
<evidence type="ECO:0000313" key="4">
    <source>
        <dbReference type="EMBL" id="KAH3672148.1"/>
    </source>
</evidence>
<accession>A0A9P8PGZ6</accession>
<dbReference type="Pfam" id="PF01165">
    <property type="entry name" value="Ribosomal_S21"/>
    <property type="match status" value="1"/>
</dbReference>
<evidence type="ECO:0000256" key="3">
    <source>
        <dbReference type="ARBA" id="ARBA00023274"/>
    </source>
</evidence>
<name>A0A9P8PGZ6_WICPI</name>
<dbReference type="InterPro" id="IPR052837">
    <property type="entry name" value="Mitoribosomal_bS21"/>
</dbReference>
<dbReference type="PANTHER" id="PTHR41237:SF1">
    <property type="entry name" value="SMALL RIBOSOMAL SUBUNIT PROTEIN BS21M"/>
    <property type="match status" value="1"/>
</dbReference>
<reference evidence="4" key="2">
    <citation type="submission" date="2021-01" db="EMBL/GenBank/DDBJ databases">
        <authorList>
            <person name="Schikora-Tamarit M.A."/>
        </authorList>
    </citation>
    <scope>NUCLEOTIDE SEQUENCE</scope>
    <source>
        <strain evidence="4">CBS2887</strain>
    </source>
</reference>
<organism evidence="4 5">
    <name type="scientific">Wickerhamomyces pijperi</name>
    <name type="common">Yeast</name>
    <name type="synonym">Pichia pijperi</name>
    <dbReference type="NCBI Taxonomy" id="599730"/>
    <lineage>
        <taxon>Eukaryota</taxon>
        <taxon>Fungi</taxon>
        <taxon>Dikarya</taxon>
        <taxon>Ascomycota</taxon>
        <taxon>Saccharomycotina</taxon>
        <taxon>Saccharomycetes</taxon>
        <taxon>Phaffomycetales</taxon>
        <taxon>Wickerhamomycetaceae</taxon>
        <taxon>Wickerhamomyces</taxon>
    </lineage>
</organism>
<dbReference type="InterPro" id="IPR001911">
    <property type="entry name" value="Ribosomal_bS21"/>
</dbReference>
<dbReference type="EMBL" id="JAEUBG010005854">
    <property type="protein sequence ID" value="KAH3672148.1"/>
    <property type="molecule type" value="Genomic_DNA"/>
</dbReference>
<gene>
    <name evidence="4" type="ORF">WICPIJ_010117</name>
</gene>
<dbReference type="PANTHER" id="PTHR41237">
    <property type="entry name" value="37S RIBOSOMAL PROTEIN MRP21, MITOCHONDRIAL"/>
    <property type="match status" value="1"/>
</dbReference>
<dbReference type="AlphaFoldDB" id="A0A9P8PGZ6"/>
<sequence>MFTALTKQFTTASTRLTTVRYNQTKAEIKVVNNMISALRETSSINAKSTTASIDSLDLGSKKRNSASRALLADSLLSAHHEDPRVKGLELPLTGPIAGRMVKIHNFDLNTAFKKLRGVISANNIKGEKMAQRFYKKPGKVLEEKQIRRKKRVFNEGVRRLMQVVVEAKRRGY</sequence>
<dbReference type="GO" id="GO:0005763">
    <property type="term" value="C:mitochondrial small ribosomal subunit"/>
    <property type="evidence" value="ECO:0007669"/>
    <property type="project" value="TreeGrafter"/>
</dbReference>
<proteinExistence type="inferred from homology"/>
<keyword evidence="5" id="KW-1185">Reference proteome</keyword>
<evidence type="ECO:0000256" key="2">
    <source>
        <dbReference type="ARBA" id="ARBA00022980"/>
    </source>
</evidence>
<evidence type="ECO:0000256" key="1">
    <source>
        <dbReference type="ARBA" id="ARBA00006640"/>
    </source>
</evidence>
<protein>
    <submittedName>
        <fullName evidence="4">Uncharacterized protein</fullName>
    </submittedName>
</protein>
<evidence type="ECO:0000313" key="5">
    <source>
        <dbReference type="Proteomes" id="UP000774326"/>
    </source>
</evidence>
<comment type="similarity">
    <text evidence="1">Belongs to the bacterial ribosomal protein bS21 family.</text>
</comment>
<dbReference type="GO" id="GO:0003735">
    <property type="term" value="F:structural constituent of ribosome"/>
    <property type="evidence" value="ECO:0007669"/>
    <property type="project" value="InterPro"/>
</dbReference>
<reference evidence="4" key="1">
    <citation type="journal article" date="2021" name="Open Biol.">
        <title>Shared evolutionary footprints suggest mitochondrial oxidative damage underlies multiple complex I losses in fungi.</title>
        <authorList>
            <person name="Schikora-Tamarit M.A."/>
            <person name="Marcet-Houben M."/>
            <person name="Nosek J."/>
            <person name="Gabaldon T."/>
        </authorList>
    </citation>
    <scope>NUCLEOTIDE SEQUENCE</scope>
    <source>
        <strain evidence="4">CBS2887</strain>
    </source>
</reference>
<comment type="caution">
    <text evidence="4">The sequence shown here is derived from an EMBL/GenBank/DDBJ whole genome shotgun (WGS) entry which is preliminary data.</text>
</comment>
<keyword evidence="3" id="KW-0687">Ribonucleoprotein</keyword>
<dbReference type="OrthoDB" id="2501249at2759"/>
<dbReference type="Proteomes" id="UP000774326">
    <property type="component" value="Unassembled WGS sequence"/>
</dbReference>